<dbReference type="EC" id="2.7.8.40" evidence="3"/>
<dbReference type="PANTHER" id="PTHR30576:SF20">
    <property type="entry name" value="QUINOVOSAMINEPHOSPHOTRANSFERAE-RELATED"/>
    <property type="match status" value="1"/>
</dbReference>
<accession>A0A5A5RVL3</accession>
<evidence type="ECO:0000256" key="1">
    <source>
        <dbReference type="ARBA" id="ARBA00006464"/>
    </source>
</evidence>
<proteinExistence type="inferred from homology"/>
<reference evidence="3 4" key="1">
    <citation type="submission" date="2018-09" db="EMBL/GenBank/DDBJ databases">
        <title>Evolutionary history of phycoerythrin pigmentation in the water bloom-forming cyanobacterium Microcystis aeruginosa.</title>
        <authorList>
            <person name="Tanabe Y."/>
            <person name="Tanabe Y."/>
            <person name="Yamaguchi H."/>
        </authorList>
    </citation>
    <scope>NUCLEOTIDE SEQUENCE [LARGE SCALE GENOMIC DNA]</scope>
    <source>
        <strain evidence="3 4">NIES-2520</strain>
    </source>
</reference>
<protein>
    <submittedName>
        <fullName evidence="3">UDP-N-acetylgalactosamine-undecaprenyl-phosphate N-acetylgalactosaminephosphotransferase</fullName>
        <ecNumber evidence="3">2.7.8.40</ecNumber>
    </submittedName>
</protein>
<dbReference type="GO" id="GO:0016780">
    <property type="term" value="F:phosphotransferase activity, for other substituted phosphate groups"/>
    <property type="evidence" value="ECO:0007669"/>
    <property type="project" value="TreeGrafter"/>
</dbReference>
<dbReference type="EMBL" id="BHVP01000122">
    <property type="protein sequence ID" value="GCA77221.1"/>
    <property type="molecule type" value="Genomic_DNA"/>
</dbReference>
<comment type="similarity">
    <text evidence="1">Belongs to the bacterial sugar transferase family.</text>
</comment>
<evidence type="ECO:0000313" key="4">
    <source>
        <dbReference type="Proteomes" id="UP000324917"/>
    </source>
</evidence>
<organism evidence="3 4">
    <name type="scientific">Microcystis aeruginosa NIES-2520</name>
    <dbReference type="NCBI Taxonomy" id="2303982"/>
    <lineage>
        <taxon>Bacteria</taxon>
        <taxon>Bacillati</taxon>
        <taxon>Cyanobacteriota</taxon>
        <taxon>Cyanophyceae</taxon>
        <taxon>Oscillatoriophycideae</taxon>
        <taxon>Chroococcales</taxon>
        <taxon>Microcystaceae</taxon>
        <taxon>Microcystis</taxon>
    </lineage>
</organism>
<dbReference type="AlphaFoldDB" id="A0A5A5RVL3"/>
<feature type="domain" description="Bacterial sugar transferase" evidence="2">
    <location>
        <begin position="5"/>
        <end position="195"/>
    </location>
</feature>
<dbReference type="RefSeq" id="WP_253881419.1">
    <property type="nucleotide sequence ID" value="NZ_BHVP01000122.1"/>
</dbReference>
<keyword evidence="3" id="KW-0808">Transferase</keyword>
<gene>
    <name evidence="3" type="primary">wecA</name>
    <name evidence="3" type="ORF">MiTe_04074</name>
</gene>
<dbReference type="InterPro" id="IPR003362">
    <property type="entry name" value="Bact_transf"/>
</dbReference>
<dbReference type="Pfam" id="PF02397">
    <property type="entry name" value="Bac_transf"/>
    <property type="match status" value="1"/>
</dbReference>
<dbReference type="PANTHER" id="PTHR30576">
    <property type="entry name" value="COLANIC BIOSYNTHESIS UDP-GLUCOSE LIPID CARRIER TRANSFERASE"/>
    <property type="match status" value="1"/>
</dbReference>
<name>A0A5A5RVL3_MICAE</name>
<dbReference type="Proteomes" id="UP000324917">
    <property type="component" value="Unassembled WGS sequence"/>
</dbReference>
<sequence>MMVAKRIFDLLFSLMGILVLAPIFLAIAVWIKVDSPGSVFFRQVRVGQFGKEFRIYKFRTMVTNAEALGKQITVGEDPRITDCGRFLRKYKLDELPQLFNVLKGDMSLVGSRPEVPKYVALYTPEQLKVLELPPGITDLASIRFRNESELLAQAENPEEFYVKEIMPQKLELNKQYLAQANLIFDLYIILQTLWRLGFE</sequence>
<evidence type="ECO:0000313" key="3">
    <source>
        <dbReference type="EMBL" id="GCA77221.1"/>
    </source>
</evidence>
<evidence type="ECO:0000259" key="2">
    <source>
        <dbReference type="Pfam" id="PF02397"/>
    </source>
</evidence>
<comment type="caution">
    <text evidence="3">The sequence shown here is derived from an EMBL/GenBank/DDBJ whole genome shotgun (WGS) entry which is preliminary data.</text>
</comment>